<evidence type="ECO:0000256" key="1">
    <source>
        <dbReference type="SAM" id="Phobius"/>
    </source>
</evidence>
<accession>A0ABS3W860</accession>
<keyword evidence="3" id="KW-1185">Reference proteome</keyword>
<feature type="transmembrane region" description="Helical" evidence="1">
    <location>
        <begin position="94"/>
        <end position="118"/>
    </location>
</feature>
<dbReference type="EMBL" id="JAGGDJ010000004">
    <property type="protein sequence ID" value="MBO7744483.1"/>
    <property type="molecule type" value="Genomic_DNA"/>
</dbReference>
<keyword evidence="1" id="KW-1133">Transmembrane helix</keyword>
<gene>
    <name evidence="2" type="ORF">I8J29_09770</name>
</gene>
<keyword evidence="1" id="KW-0812">Transmembrane</keyword>
<keyword evidence="1" id="KW-0472">Membrane</keyword>
<feature type="transmembrane region" description="Helical" evidence="1">
    <location>
        <begin position="65"/>
        <end position="82"/>
    </location>
</feature>
<evidence type="ECO:0000313" key="2">
    <source>
        <dbReference type="EMBL" id="MBO7744483.1"/>
    </source>
</evidence>
<protein>
    <submittedName>
        <fullName evidence="2">Uncharacterized protein</fullName>
    </submittedName>
</protein>
<feature type="transmembrane region" description="Helical" evidence="1">
    <location>
        <begin position="6"/>
        <end position="29"/>
    </location>
</feature>
<dbReference type="Proteomes" id="UP000670947">
    <property type="component" value="Unassembled WGS sequence"/>
</dbReference>
<name>A0ABS3W860_9BACL</name>
<organism evidence="2 3">
    <name type="scientific">Paenibacillus artemisiicola</name>
    <dbReference type="NCBI Taxonomy" id="1172618"/>
    <lineage>
        <taxon>Bacteria</taxon>
        <taxon>Bacillati</taxon>
        <taxon>Bacillota</taxon>
        <taxon>Bacilli</taxon>
        <taxon>Bacillales</taxon>
        <taxon>Paenibacillaceae</taxon>
        <taxon>Paenibacillus</taxon>
    </lineage>
</organism>
<reference evidence="2 3" key="1">
    <citation type="submission" date="2021-03" db="EMBL/GenBank/DDBJ databases">
        <title>Paenibacillus artemisicola MWE-103 whole genome sequence.</title>
        <authorList>
            <person name="Ham Y.J."/>
        </authorList>
    </citation>
    <scope>NUCLEOTIDE SEQUENCE [LARGE SCALE GENOMIC DNA]</scope>
    <source>
        <strain evidence="2 3">MWE-103</strain>
    </source>
</reference>
<proteinExistence type="predicted"/>
<sequence length="240" mass="27458">MRIGWHYSWNAVAAAAGLLGWLVVLGLVIHQRQKQETKRPIWKVLLVTLAGFFSFSFKIPLFGQSVNIALLPLGLWVAYFFLRNRSWTDYRKFAWIGFTANYLLLVTALLAGFIHGAFYKSNDPSAYLAHLEKAKLLAIHPSARKATFEKELFTSSLAEVKASDLSGTLDWYRESKLEDSTRYQQERFPYALLGAVARWGSGLHASAYLEADGKGLLLATKDRYYYYRSEKPMLRMEVRE</sequence>
<comment type="caution">
    <text evidence="2">The sequence shown here is derived from an EMBL/GenBank/DDBJ whole genome shotgun (WGS) entry which is preliminary data.</text>
</comment>
<dbReference type="RefSeq" id="WP_208847421.1">
    <property type="nucleotide sequence ID" value="NZ_JAGGDJ010000004.1"/>
</dbReference>
<evidence type="ECO:0000313" key="3">
    <source>
        <dbReference type="Proteomes" id="UP000670947"/>
    </source>
</evidence>